<dbReference type="Proteomes" id="UP000075902">
    <property type="component" value="Unassembled WGS sequence"/>
</dbReference>
<protein>
    <submittedName>
        <fullName evidence="2">Uncharacterized protein</fullName>
    </submittedName>
</protein>
<evidence type="ECO:0000313" key="3">
    <source>
        <dbReference type="Proteomes" id="UP000075902"/>
    </source>
</evidence>
<evidence type="ECO:0000256" key="1">
    <source>
        <dbReference type="SAM" id="MobiDB-lite"/>
    </source>
</evidence>
<feature type="compositionally biased region" description="Basic and acidic residues" evidence="1">
    <location>
        <begin position="37"/>
        <end position="51"/>
    </location>
</feature>
<reference evidence="3" key="1">
    <citation type="submission" date="2014-01" db="EMBL/GenBank/DDBJ databases">
        <title>The Genome Sequence of Anopheles melas CM1001059_A (V2).</title>
        <authorList>
            <consortium name="The Broad Institute Genomics Platform"/>
            <person name="Neafsey D.E."/>
            <person name="Besansky N."/>
            <person name="Howell P."/>
            <person name="Walton C."/>
            <person name="Young S.K."/>
            <person name="Zeng Q."/>
            <person name="Gargeya S."/>
            <person name="Fitzgerald M."/>
            <person name="Haas B."/>
            <person name="Abouelleil A."/>
            <person name="Allen A.W."/>
            <person name="Alvarado L."/>
            <person name="Arachchi H.M."/>
            <person name="Berlin A.M."/>
            <person name="Chapman S.B."/>
            <person name="Gainer-Dewar J."/>
            <person name="Goldberg J."/>
            <person name="Griggs A."/>
            <person name="Gujja S."/>
            <person name="Hansen M."/>
            <person name="Howarth C."/>
            <person name="Imamovic A."/>
            <person name="Ireland A."/>
            <person name="Larimer J."/>
            <person name="McCowan C."/>
            <person name="Murphy C."/>
            <person name="Pearson M."/>
            <person name="Poon T.W."/>
            <person name="Priest M."/>
            <person name="Roberts A."/>
            <person name="Saif S."/>
            <person name="Shea T."/>
            <person name="Sisk P."/>
            <person name="Sykes S."/>
            <person name="Wortman J."/>
            <person name="Nusbaum C."/>
            <person name="Birren B."/>
        </authorList>
    </citation>
    <scope>NUCLEOTIDE SEQUENCE [LARGE SCALE GENOMIC DNA]</scope>
    <source>
        <strain evidence="3">CM1001059</strain>
    </source>
</reference>
<dbReference type="VEuPathDB" id="VectorBase:AMEC016930"/>
<accession>A0A182UAK6</accession>
<name>A0A182UAK6_9DIPT</name>
<dbReference type="EnsemblMetazoa" id="AMEC016930-RA">
    <property type="protein sequence ID" value="AMEC016930-PA"/>
    <property type="gene ID" value="AMEC016930"/>
</dbReference>
<dbReference type="AlphaFoldDB" id="A0A182UAK6"/>
<keyword evidence="3" id="KW-1185">Reference proteome</keyword>
<feature type="region of interest" description="Disordered" evidence="1">
    <location>
        <begin position="37"/>
        <end position="58"/>
    </location>
</feature>
<proteinExistence type="predicted"/>
<evidence type="ECO:0000313" key="2">
    <source>
        <dbReference type="EnsemblMetazoa" id="AMEC016930-PA"/>
    </source>
</evidence>
<reference evidence="2" key="2">
    <citation type="submission" date="2020-05" db="UniProtKB">
        <authorList>
            <consortium name="EnsemblMetazoa"/>
        </authorList>
    </citation>
    <scope>IDENTIFICATION</scope>
    <source>
        <strain evidence="2">CM1001059</strain>
    </source>
</reference>
<organism evidence="2 3">
    <name type="scientific">Anopheles melas</name>
    <dbReference type="NCBI Taxonomy" id="34690"/>
    <lineage>
        <taxon>Eukaryota</taxon>
        <taxon>Metazoa</taxon>
        <taxon>Ecdysozoa</taxon>
        <taxon>Arthropoda</taxon>
        <taxon>Hexapoda</taxon>
        <taxon>Insecta</taxon>
        <taxon>Pterygota</taxon>
        <taxon>Neoptera</taxon>
        <taxon>Endopterygota</taxon>
        <taxon>Diptera</taxon>
        <taxon>Nematocera</taxon>
        <taxon>Culicoidea</taxon>
        <taxon>Culicidae</taxon>
        <taxon>Anophelinae</taxon>
        <taxon>Anopheles</taxon>
    </lineage>
</organism>
<sequence>MGNAVQGLRLLTGAPSESIRSDVLVMMKYSLRFAGRKPEQCRDREGDERFGQRRTGAPADLPMVGGRWRLLTAAGHLCLQIDVDHVGRLVVVHRRHIDHVRARIGDQHKRDYP</sequence>